<dbReference type="PIRSF" id="PIRSF027109">
    <property type="entry name" value="Golgi_SNARE"/>
    <property type="match status" value="1"/>
</dbReference>
<dbReference type="PANTHER" id="PTHR21094:SF2">
    <property type="entry name" value="GOLGI SNAP RECEPTOR COMPLEX MEMBER 1"/>
    <property type="match status" value="1"/>
</dbReference>
<evidence type="ECO:0000256" key="2">
    <source>
        <dbReference type="ARBA" id="ARBA00008473"/>
    </source>
</evidence>
<dbReference type="Pfam" id="PF12352">
    <property type="entry name" value="V-SNARE_C"/>
    <property type="match status" value="1"/>
</dbReference>
<dbReference type="GO" id="GO:0048219">
    <property type="term" value="P:inter-Golgi cisterna vesicle-mediated transport"/>
    <property type="evidence" value="ECO:0007669"/>
    <property type="project" value="TreeGrafter"/>
</dbReference>
<keyword evidence="7 9" id="KW-0333">Golgi apparatus</keyword>
<dbReference type="InterPro" id="IPR023601">
    <property type="entry name" value="Golgi_SNAP_su1"/>
</dbReference>
<protein>
    <recommendedName>
        <fullName evidence="9">Golgi SNAP receptor complex member 1</fullName>
    </recommendedName>
</protein>
<evidence type="ECO:0000256" key="6">
    <source>
        <dbReference type="ARBA" id="ARBA00022989"/>
    </source>
</evidence>
<keyword evidence="4 11" id="KW-0812">Transmembrane</keyword>
<evidence type="ECO:0000313" key="13">
    <source>
        <dbReference type="Proteomes" id="UP000193560"/>
    </source>
</evidence>
<keyword evidence="6 11" id="KW-1133">Transmembrane helix</keyword>
<keyword evidence="13" id="KW-1185">Reference proteome</keyword>
<gene>
    <name evidence="12" type="ORF">BCR42DRAFT_319575</name>
</gene>
<keyword evidence="12" id="KW-0675">Receptor</keyword>
<comment type="function">
    <text evidence="9">Involved in transport from the ER to the Golgi apparatus as well as in intra-Golgi transport. It belongs to a super-family of proteins called t-SNAREs or soluble NSF (N-ethylmaleimide-sensitive factor) attachment protein receptor.</text>
</comment>
<proteinExistence type="inferred from homology"/>
<keyword evidence="3 9" id="KW-0813">Transport</keyword>
<keyword evidence="5 9" id="KW-0653">Protein transport</keyword>
<keyword evidence="8 9" id="KW-0472">Membrane</keyword>
<dbReference type="GO" id="GO:0031201">
    <property type="term" value="C:SNARE complex"/>
    <property type="evidence" value="ECO:0007669"/>
    <property type="project" value="TreeGrafter"/>
</dbReference>
<dbReference type="GO" id="GO:0006906">
    <property type="term" value="P:vesicle fusion"/>
    <property type="evidence" value="ECO:0007669"/>
    <property type="project" value="TreeGrafter"/>
</dbReference>
<evidence type="ECO:0000256" key="3">
    <source>
        <dbReference type="ARBA" id="ARBA00022448"/>
    </source>
</evidence>
<evidence type="ECO:0000256" key="8">
    <source>
        <dbReference type="ARBA" id="ARBA00023136"/>
    </source>
</evidence>
<organism evidence="12 13">
    <name type="scientific">Absidia repens</name>
    <dbReference type="NCBI Taxonomy" id="90262"/>
    <lineage>
        <taxon>Eukaryota</taxon>
        <taxon>Fungi</taxon>
        <taxon>Fungi incertae sedis</taxon>
        <taxon>Mucoromycota</taxon>
        <taxon>Mucoromycotina</taxon>
        <taxon>Mucoromycetes</taxon>
        <taxon>Mucorales</taxon>
        <taxon>Cunninghamellaceae</taxon>
        <taxon>Absidia</taxon>
    </lineage>
</organism>
<dbReference type="AlphaFoldDB" id="A0A1X2IUU2"/>
<dbReference type="Proteomes" id="UP000193560">
    <property type="component" value="Unassembled WGS sequence"/>
</dbReference>
<evidence type="ECO:0000256" key="11">
    <source>
        <dbReference type="SAM" id="Phobius"/>
    </source>
</evidence>
<dbReference type="STRING" id="90262.A0A1X2IUU2"/>
<comment type="caution">
    <text evidence="12">The sequence shown here is derived from an EMBL/GenBank/DDBJ whole genome shotgun (WGS) entry which is preliminary data.</text>
</comment>
<evidence type="ECO:0000256" key="5">
    <source>
        <dbReference type="ARBA" id="ARBA00022927"/>
    </source>
</evidence>
<dbReference type="PANTHER" id="PTHR21094">
    <property type="entry name" value="GOS-28 SNARE- RELATED"/>
    <property type="match status" value="1"/>
</dbReference>
<dbReference type="GO" id="GO:0005797">
    <property type="term" value="C:Golgi medial cisterna"/>
    <property type="evidence" value="ECO:0007669"/>
    <property type="project" value="TreeGrafter"/>
</dbReference>
<feature type="region of interest" description="Disordered" evidence="10">
    <location>
        <begin position="1"/>
        <end position="24"/>
    </location>
</feature>
<dbReference type="GO" id="GO:0015031">
    <property type="term" value="P:protein transport"/>
    <property type="evidence" value="ECO:0007669"/>
    <property type="project" value="UniProtKB-KW"/>
</dbReference>
<feature type="transmembrane region" description="Helical" evidence="11">
    <location>
        <begin position="228"/>
        <end position="246"/>
    </location>
</feature>
<dbReference type="GO" id="GO:0005484">
    <property type="term" value="F:SNAP receptor activity"/>
    <property type="evidence" value="ECO:0007669"/>
    <property type="project" value="TreeGrafter"/>
</dbReference>
<name>A0A1X2IUU2_9FUNG</name>
<evidence type="ECO:0000256" key="4">
    <source>
        <dbReference type="ARBA" id="ARBA00022692"/>
    </source>
</evidence>
<evidence type="ECO:0000256" key="1">
    <source>
        <dbReference type="ARBA" id="ARBA00004409"/>
    </source>
</evidence>
<comment type="similarity">
    <text evidence="2 9">Belongs to the GOSR1 family.</text>
</comment>
<comment type="subcellular location">
    <subcellularLocation>
        <location evidence="1">Golgi apparatus membrane</location>
        <topology evidence="1">Single-pass type IV membrane protein</topology>
    </subcellularLocation>
</comment>
<evidence type="ECO:0000256" key="7">
    <source>
        <dbReference type="ARBA" id="ARBA00023034"/>
    </source>
</evidence>
<evidence type="ECO:0000313" key="12">
    <source>
        <dbReference type="EMBL" id="ORZ22533.1"/>
    </source>
</evidence>
<evidence type="ECO:0000256" key="10">
    <source>
        <dbReference type="SAM" id="MobiDB-lite"/>
    </source>
</evidence>
<accession>A0A1X2IUU2</accession>
<dbReference type="OrthoDB" id="422156at2759"/>
<evidence type="ECO:0000256" key="9">
    <source>
        <dbReference type="PIRNR" id="PIRNR027109"/>
    </source>
</evidence>
<dbReference type="GO" id="GO:0000139">
    <property type="term" value="C:Golgi membrane"/>
    <property type="evidence" value="ECO:0007669"/>
    <property type="project" value="UniProtKB-SubCell"/>
</dbReference>
<dbReference type="GO" id="GO:0005801">
    <property type="term" value="C:cis-Golgi network"/>
    <property type="evidence" value="ECO:0007669"/>
    <property type="project" value="InterPro"/>
</dbReference>
<reference evidence="12 13" key="1">
    <citation type="submission" date="2016-07" db="EMBL/GenBank/DDBJ databases">
        <title>Pervasive Adenine N6-methylation of Active Genes in Fungi.</title>
        <authorList>
            <consortium name="DOE Joint Genome Institute"/>
            <person name="Mondo S.J."/>
            <person name="Dannebaum R.O."/>
            <person name="Kuo R.C."/>
            <person name="Labutti K."/>
            <person name="Haridas S."/>
            <person name="Kuo A."/>
            <person name="Salamov A."/>
            <person name="Ahrendt S.R."/>
            <person name="Lipzen A."/>
            <person name="Sullivan W."/>
            <person name="Andreopoulos W.B."/>
            <person name="Clum A."/>
            <person name="Lindquist E."/>
            <person name="Daum C."/>
            <person name="Ramamoorthy G.K."/>
            <person name="Gryganskyi A."/>
            <person name="Culley D."/>
            <person name="Magnuson J.K."/>
            <person name="James T.Y."/>
            <person name="O'Malley M.A."/>
            <person name="Stajich J.E."/>
            <person name="Spatafora J.W."/>
            <person name="Visel A."/>
            <person name="Grigoriev I.V."/>
        </authorList>
    </citation>
    <scope>NUCLEOTIDE SEQUENCE [LARGE SCALE GENOMIC DNA]</scope>
    <source>
        <strain evidence="12 13">NRRL 1336</strain>
    </source>
</reference>
<comment type="subunit">
    <text evidence="9">Component of several multiprotein Golgi SNARE complexes.</text>
</comment>
<sequence>MPRKDTQDEENEFYSPSQPLSWDSLRRQARQVENEIELKLASLSKPGASTTTPREQDQKVVLNGVQENSQAAEVDQLLNSLQDTITSMEKVLDRPSATPTNPSMIHMLERHKNILYDYTKEFRRIKANIKAVRDKAELMSQVQDEIRIFNAGTSDNADYYLTERNRVESSHRLTDMVLDQAYATRQDISRQGRTIHGFNTKVTGIMGRIPGINSIIGRINTRRKRDTLIMAGVVSACIILITMYWLQT</sequence>
<dbReference type="GO" id="GO:0006888">
    <property type="term" value="P:endoplasmic reticulum to Golgi vesicle-mediated transport"/>
    <property type="evidence" value="ECO:0007669"/>
    <property type="project" value="InterPro"/>
</dbReference>
<dbReference type="EMBL" id="MCGE01000004">
    <property type="protein sequence ID" value="ORZ22533.1"/>
    <property type="molecule type" value="Genomic_DNA"/>
</dbReference>
<keyword evidence="9" id="KW-0931">ER-Golgi transport</keyword>